<proteinExistence type="predicted"/>
<protein>
    <submittedName>
        <fullName evidence="1">Uncharacterized protein</fullName>
    </submittedName>
</protein>
<name>A0A0K1Q8X8_9BACT</name>
<dbReference type="AlphaFoldDB" id="A0A0K1Q8X8"/>
<evidence type="ECO:0000313" key="2">
    <source>
        <dbReference type="Proteomes" id="UP000064967"/>
    </source>
</evidence>
<dbReference type="STRING" id="1391654.AKJ09_08894"/>
<dbReference type="Proteomes" id="UP000064967">
    <property type="component" value="Chromosome"/>
</dbReference>
<gene>
    <name evidence="1" type="ORF">AKJ09_08894</name>
</gene>
<dbReference type="EMBL" id="CP012333">
    <property type="protein sequence ID" value="AKV02231.1"/>
    <property type="molecule type" value="Genomic_DNA"/>
</dbReference>
<sequence>MGASARSHACKIPSILHGVGGHYFVPASCARRHRHLTHPHPIPALSRCLRA</sequence>
<evidence type="ECO:0000313" key="1">
    <source>
        <dbReference type="EMBL" id="AKV02231.1"/>
    </source>
</evidence>
<organism evidence="1 2">
    <name type="scientific">Labilithrix luteola</name>
    <dbReference type="NCBI Taxonomy" id="1391654"/>
    <lineage>
        <taxon>Bacteria</taxon>
        <taxon>Pseudomonadati</taxon>
        <taxon>Myxococcota</taxon>
        <taxon>Polyangia</taxon>
        <taxon>Polyangiales</taxon>
        <taxon>Labilitrichaceae</taxon>
        <taxon>Labilithrix</taxon>
    </lineage>
</organism>
<accession>A0A0K1Q8X8</accession>
<dbReference type="KEGG" id="llu:AKJ09_08894"/>
<reference evidence="1 2" key="1">
    <citation type="submission" date="2015-08" db="EMBL/GenBank/DDBJ databases">
        <authorList>
            <person name="Babu N.S."/>
            <person name="Beckwith C.J."/>
            <person name="Beseler K.G."/>
            <person name="Brison A."/>
            <person name="Carone J.V."/>
            <person name="Caskin T.P."/>
            <person name="Diamond M."/>
            <person name="Durham M.E."/>
            <person name="Foxe J.M."/>
            <person name="Go M."/>
            <person name="Henderson B.A."/>
            <person name="Jones I.B."/>
            <person name="McGettigan J.A."/>
            <person name="Micheletti S.J."/>
            <person name="Nasrallah M.E."/>
            <person name="Ortiz D."/>
            <person name="Piller C.R."/>
            <person name="Privatt S.R."/>
            <person name="Schneider S.L."/>
            <person name="Sharp S."/>
            <person name="Smith T.C."/>
            <person name="Stanton J.D."/>
            <person name="Ullery H.E."/>
            <person name="Wilson R.J."/>
            <person name="Serrano M.G."/>
            <person name="Buck G."/>
            <person name="Lee V."/>
            <person name="Wang Y."/>
            <person name="Carvalho R."/>
            <person name="Voegtly L."/>
            <person name="Shi R."/>
            <person name="Duckworth R."/>
            <person name="Johnson A."/>
            <person name="Loviza R."/>
            <person name="Walstead R."/>
            <person name="Shah Z."/>
            <person name="Kiflezghi M."/>
            <person name="Wade K."/>
            <person name="Ball S.L."/>
            <person name="Bradley K.W."/>
            <person name="Asai D.J."/>
            <person name="Bowman C.A."/>
            <person name="Russell D.A."/>
            <person name="Pope W.H."/>
            <person name="Jacobs-Sera D."/>
            <person name="Hendrix R.W."/>
            <person name="Hatfull G.F."/>
        </authorList>
    </citation>
    <scope>NUCLEOTIDE SEQUENCE [LARGE SCALE GENOMIC DNA]</scope>
    <source>
        <strain evidence="1 2">DSM 27648</strain>
    </source>
</reference>
<keyword evidence="2" id="KW-1185">Reference proteome</keyword>